<dbReference type="GO" id="GO:0004222">
    <property type="term" value="F:metalloendopeptidase activity"/>
    <property type="evidence" value="ECO:0007669"/>
    <property type="project" value="InterPro"/>
</dbReference>
<evidence type="ECO:0000313" key="9">
    <source>
        <dbReference type="Proteomes" id="UP000194137"/>
    </source>
</evidence>
<evidence type="ECO:0000256" key="3">
    <source>
        <dbReference type="ARBA" id="ARBA00022723"/>
    </source>
</evidence>
<name>A0A1W7A0E5_9HYPH</name>
<dbReference type="InterPro" id="IPR002036">
    <property type="entry name" value="YbeY"/>
</dbReference>
<dbReference type="Pfam" id="PF02130">
    <property type="entry name" value="YbeY"/>
    <property type="match status" value="1"/>
</dbReference>
<evidence type="ECO:0000256" key="4">
    <source>
        <dbReference type="ARBA" id="ARBA00022759"/>
    </source>
</evidence>
<comment type="subcellular location">
    <subcellularLocation>
        <location evidence="7">Cytoplasm</location>
    </subcellularLocation>
</comment>
<dbReference type="EC" id="3.1.-.-" evidence="7"/>
<evidence type="ECO:0000313" key="8">
    <source>
        <dbReference type="EMBL" id="ARQ02851.1"/>
    </source>
</evidence>
<evidence type="ECO:0000256" key="7">
    <source>
        <dbReference type="HAMAP-Rule" id="MF_00009"/>
    </source>
</evidence>
<keyword evidence="7" id="KW-0698">rRNA processing</keyword>
<dbReference type="GO" id="GO:0004521">
    <property type="term" value="F:RNA endonuclease activity"/>
    <property type="evidence" value="ECO:0007669"/>
    <property type="project" value="UniProtKB-UniRule"/>
</dbReference>
<accession>A0A1W7A0E5</accession>
<keyword evidence="7" id="KW-0690">Ribosome biogenesis</keyword>
<evidence type="ECO:0000256" key="2">
    <source>
        <dbReference type="ARBA" id="ARBA00022722"/>
    </source>
</evidence>
<dbReference type="Gene3D" id="3.40.390.30">
    <property type="entry name" value="Metalloproteases ('zincins'), catalytic domain"/>
    <property type="match status" value="1"/>
</dbReference>
<dbReference type="PANTHER" id="PTHR46986">
    <property type="entry name" value="ENDORIBONUCLEASE YBEY, CHLOROPLASTIC"/>
    <property type="match status" value="1"/>
</dbReference>
<keyword evidence="6 7" id="KW-0862">Zinc</keyword>
<comment type="function">
    <text evidence="7">Single strand-specific metallo-endoribonuclease involved in late-stage 70S ribosome quality control and in maturation of the 3' terminus of the 16S rRNA.</text>
</comment>
<dbReference type="NCBIfam" id="TIGR00043">
    <property type="entry name" value="rRNA maturation RNase YbeY"/>
    <property type="match status" value="1"/>
</dbReference>
<evidence type="ECO:0000256" key="6">
    <source>
        <dbReference type="ARBA" id="ARBA00022833"/>
    </source>
</evidence>
<dbReference type="PROSITE" id="PS01306">
    <property type="entry name" value="UPF0054"/>
    <property type="match status" value="1"/>
</dbReference>
<comment type="cofactor">
    <cofactor evidence="7">
        <name>Zn(2+)</name>
        <dbReference type="ChEBI" id="CHEBI:29105"/>
    </cofactor>
    <text evidence="7">Binds 1 zinc ion.</text>
</comment>
<gene>
    <name evidence="7" type="primary">ybeY</name>
    <name evidence="8" type="ORF">CAK95_09195</name>
</gene>
<dbReference type="GO" id="GO:0005737">
    <property type="term" value="C:cytoplasm"/>
    <property type="evidence" value="ECO:0007669"/>
    <property type="project" value="UniProtKB-SubCell"/>
</dbReference>
<keyword evidence="7" id="KW-0963">Cytoplasm</keyword>
<feature type="binding site" evidence="7">
    <location>
        <position position="134"/>
    </location>
    <ligand>
        <name>Zn(2+)</name>
        <dbReference type="ChEBI" id="CHEBI:29105"/>
        <note>catalytic</note>
    </ligand>
</feature>
<dbReference type="KEGG" id="psin:CAK95_09195"/>
<dbReference type="GO" id="GO:0008270">
    <property type="term" value="F:zinc ion binding"/>
    <property type="evidence" value="ECO:0007669"/>
    <property type="project" value="UniProtKB-UniRule"/>
</dbReference>
<evidence type="ECO:0000256" key="5">
    <source>
        <dbReference type="ARBA" id="ARBA00022801"/>
    </source>
</evidence>
<dbReference type="PANTHER" id="PTHR46986:SF1">
    <property type="entry name" value="ENDORIBONUCLEASE YBEY, CHLOROPLASTIC"/>
    <property type="match status" value="1"/>
</dbReference>
<feature type="binding site" evidence="7">
    <location>
        <position position="128"/>
    </location>
    <ligand>
        <name>Zn(2+)</name>
        <dbReference type="ChEBI" id="CHEBI:29105"/>
        <note>catalytic</note>
    </ligand>
</feature>
<proteinExistence type="inferred from homology"/>
<keyword evidence="9" id="KW-1185">Reference proteome</keyword>
<feature type="binding site" evidence="7">
    <location>
        <position position="124"/>
    </location>
    <ligand>
        <name>Zn(2+)</name>
        <dbReference type="ChEBI" id="CHEBI:29105"/>
        <note>catalytic</note>
    </ligand>
</feature>
<sequence length="167" mass="18092">MPAAATKDAQTMPTIDVVIEADAWAAYGDAEDIVRKAIEAAAAFENKPGEVAVMLTDDATIQQLNAQWRGMEKPTNVLAFPASDVSAAQDHHLGDIAIACETVAREAEAENKAFSDHLAHLAIHGYLHLIGFDHETDDEACRMESLETRILSSLAIADPYTDRKFAD</sequence>
<organism evidence="8 9">
    <name type="scientific">Pseudorhodoplanes sinuspersici</name>
    <dbReference type="NCBI Taxonomy" id="1235591"/>
    <lineage>
        <taxon>Bacteria</taxon>
        <taxon>Pseudomonadati</taxon>
        <taxon>Pseudomonadota</taxon>
        <taxon>Alphaproteobacteria</taxon>
        <taxon>Hyphomicrobiales</taxon>
        <taxon>Pseudorhodoplanes</taxon>
    </lineage>
</organism>
<keyword evidence="4 7" id="KW-0255">Endonuclease</keyword>
<dbReference type="Proteomes" id="UP000194137">
    <property type="component" value="Chromosome"/>
</dbReference>
<comment type="similarity">
    <text evidence="1 7">Belongs to the endoribonuclease YbeY family.</text>
</comment>
<keyword evidence="3 7" id="KW-0479">Metal-binding</keyword>
<keyword evidence="5 7" id="KW-0378">Hydrolase</keyword>
<evidence type="ECO:0000256" key="1">
    <source>
        <dbReference type="ARBA" id="ARBA00010875"/>
    </source>
</evidence>
<dbReference type="STRING" id="1235591.CAK95_09195"/>
<protein>
    <recommendedName>
        <fullName evidence="7">Endoribonuclease YbeY</fullName>
        <ecNumber evidence="7">3.1.-.-</ecNumber>
    </recommendedName>
</protein>
<dbReference type="AlphaFoldDB" id="A0A1W7A0E5"/>
<dbReference type="InterPro" id="IPR023091">
    <property type="entry name" value="MetalPrtase_cat_dom_sf_prd"/>
</dbReference>
<dbReference type="InterPro" id="IPR020549">
    <property type="entry name" value="YbeY_CS"/>
</dbReference>
<dbReference type="HAMAP" id="MF_00009">
    <property type="entry name" value="Endoribonucl_YbeY"/>
    <property type="match status" value="1"/>
</dbReference>
<keyword evidence="2 7" id="KW-0540">Nuclease</keyword>
<dbReference type="GO" id="GO:0006364">
    <property type="term" value="P:rRNA processing"/>
    <property type="evidence" value="ECO:0007669"/>
    <property type="project" value="UniProtKB-UniRule"/>
</dbReference>
<reference evidence="8 9" key="1">
    <citation type="submission" date="2017-05" db="EMBL/GenBank/DDBJ databases">
        <title>Full genome sequence of Pseudorhodoplanes sinuspersici.</title>
        <authorList>
            <person name="Dastgheib S.M.M."/>
            <person name="Shavandi M."/>
            <person name="Tirandaz H."/>
        </authorList>
    </citation>
    <scope>NUCLEOTIDE SEQUENCE [LARGE SCALE GENOMIC DNA]</scope>
    <source>
        <strain evidence="8 9">RIPI110</strain>
    </source>
</reference>
<dbReference type="SUPFAM" id="SSF55486">
    <property type="entry name" value="Metalloproteases ('zincins'), catalytic domain"/>
    <property type="match status" value="1"/>
</dbReference>
<dbReference type="EMBL" id="CP021112">
    <property type="protein sequence ID" value="ARQ02851.1"/>
    <property type="molecule type" value="Genomic_DNA"/>
</dbReference>